<dbReference type="FunFam" id="3.40.50.300:FF:001119">
    <property type="entry name" value="Iron-sulfur cluster carrier protein"/>
    <property type="match status" value="1"/>
</dbReference>
<reference evidence="8" key="1">
    <citation type="submission" date="2017-04" db="EMBL/GenBank/DDBJ databases">
        <title>Function of individual gut microbiota members based on whole genome sequencing of pure cultures obtained from chicken caecum.</title>
        <authorList>
            <person name="Medvecky M."/>
            <person name="Cejkova D."/>
            <person name="Polansky O."/>
            <person name="Karasova D."/>
            <person name="Kubasova T."/>
            <person name="Cizek A."/>
            <person name="Rychlik I."/>
        </authorList>
    </citation>
    <scope>NUCLEOTIDE SEQUENCE [LARGE SCALE GENOMIC DNA]</scope>
    <source>
        <strain evidence="8">An70</strain>
    </source>
</reference>
<keyword evidence="2 6" id="KW-0547">Nucleotide-binding</keyword>
<dbReference type="InterPro" id="IPR044304">
    <property type="entry name" value="NUBPL-like"/>
</dbReference>
<dbReference type="GO" id="GO:0016226">
    <property type="term" value="P:iron-sulfur cluster assembly"/>
    <property type="evidence" value="ECO:0007669"/>
    <property type="project" value="InterPro"/>
</dbReference>
<evidence type="ECO:0000256" key="4">
    <source>
        <dbReference type="ARBA" id="ARBA00023004"/>
    </source>
</evidence>
<feature type="binding site" evidence="6">
    <location>
        <begin position="36"/>
        <end position="43"/>
    </location>
    <ligand>
        <name>ATP</name>
        <dbReference type="ChEBI" id="CHEBI:30616"/>
    </ligand>
</feature>
<accession>A0A1Y3TYB6</accession>
<dbReference type="InterPro" id="IPR033756">
    <property type="entry name" value="YlxH/NBP35"/>
</dbReference>
<dbReference type="PANTHER" id="PTHR42961:SF2">
    <property type="entry name" value="IRON-SULFUR PROTEIN NUBPL"/>
    <property type="match status" value="1"/>
</dbReference>
<keyword evidence="1 6" id="KW-0479">Metal-binding</keyword>
<keyword evidence="6" id="KW-0378">Hydrolase</keyword>
<dbReference type="InterPro" id="IPR027417">
    <property type="entry name" value="P-loop_NTPase"/>
</dbReference>
<dbReference type="Pfam" id="PF10609">
    <property type="entry name" value="ParA"/>
    <property type="match status" value="1"/>
</dbReference>
<protein>
    <recommendedName>
        <fullName evidence="6">Iron-sulfur cluster carrier protein</fullName>
    </recommendedName>
</protein>
<evidence type="ECO:0000256" key="1">
    <source>
        <dbReference type="ARBA" id="ARBA00022723"/>
    </source>
</evidence>
<dbReference type="PANTHER" id="PTHR42961">
    <property type="entry name" value="IRON-SULFUR PROTEIN NUBPL"/>
    <property type="match status" value="1"/>
</dbReference>
<dbReference type="Gene3D" id="3.40.50.300">
    <property type="entry name" value="P-loop containing nucleotide triphosphate hydrolases"/>
    <property type="match status" value="1"/>
</dbReference>
<dbReference type="EMBL" id="NFHO01000014">
    <property type="protein sequence ID" value="OUN41411.1"/>
    <property type="molecule type" value="Genomic_DNA"/>
</dbReference>
<dbReference type="PROSITE" id="PS01215">
    <property type="entry name" value="MRP"/>
    <property type="match status" value="1"/>
</dbReference>
<comment type="function">
    <text evidence="6">Binds and transfers iron-sulfur (Fe-S) clusters to target apoproteins. Can hydrolyze ATP.</text>
</comment>
<keyword evidence="5 6" id="KW-0411">Iron-sulfur</keyword>
<dbReference type="GO" id="GO:0005524">
    <property type="term" value="F:ATP binding"/>
    <property type="evidence" value="ECO:0007669"/>
    <property type="project" value="UniProtKB-UniRule"/>
</dbReference>
<dbReference type="Proteomes" id="UP000196560">
    <property type="component" value="Unassembled WGS sequence"/>
</dbReference>
<sequence length="284" mass="29572">MASCEHAAAAGGQTAPTQFEENSLSEVKHVIAVLSGKGGVGKSFVTGALAIELSRRGHTVGILDADITGPSIPKMMGMSGKRASGLGKLLLPEISATGIKVMSSNLLLERETDPVLWRGPVIAGAIRQFWSDTSWGPLDYLLVDMPPGTGDVALTVFQSLPVDGIVVVTSPQDLVSMIVAKAVNMAEKMHVPILGIIENMSYITCPDCSRKIEVFGQSNLDEVAAGYGLKVLGRLPIDPALAAACDDGTIESALPMGLLPEALAVCEAVDVRADADAEPAEPEA</sequence>
<keyword evidence="4 6" id="KW-0408">Iron</keyword>
<evidence type="ECO:0000256" key="5">
    <source>
        <dbReference type="ARBA" id="ARBA00023014"/>
    </source>
</evidence>
<comment type="subunit">
    <text evidence="6">Homodimer.</text>
</comment>
<dbReference type="GO" id="GO:0140663">
    <property type="term" value="F:ATP-dependent FeS chaperone activity"/>
    <property type="evidence" value="ECO:0007669"/>
    <property type="project" value="InterPro"/>
</dbReference>
<evidence type="ECO:0000313" key="8">
    <source>
        <dbReference type="Proteomes" id="UP000196560"/>
    </source>
</evidence>
<dbReference type="GO" id="GO:0051539">
    <property type="term" value="F:4 iron, 4 sulfur cluster binding"/>
    <property type="evidence" value="ECO:0007669"/>
    <property type="project" value="TreeGrafter"/>
</dbReference>
<keyword evidence="8" id="KW-1185">Reference proteome</keyword>
<comment type="similarity">
    <text evidence="6">Belongs to the Mrp/NBP35 ATP-binding proteins family.</text>
</comment>
<dbReference type="SUPFAM" id="SSF52540">
    <property type="entry name" value="P-loop containing nucleoside triphosphate hydrolases"/>
    <property type="match status" value="1"/>
</dbReference>
<dbReference type="InterPro" id="IPR000808">
    <property type="entry name" value="Mrp-like_CS"/>
</dbReference>
<dbReference type="GO" id="GO:0046872">
    <property type="term" value="F:metal ion binding"/>
    <property type="evidence" value="ECO:0007669"/>
    <property type="project" value="UniProtKB-KW"/>
</dbReference>
<evidence type="ECO:0000313" key="7">
    <source>
        <dbReference type="EMBL" id="OUN41411.1"/>
    </source>
</evidence>
<evidence type="ECO:0000256" key="3">
    <source>
        <dbReference type="ARBA" id="ARBA00022840"/>
    </source>
</evidence>
<dbReference type="CDD" id="cd02037">
    <property type="entry name" value="Mrp_NBP35"/>
    <property type="match status" value="1"/>
</dbReference>
<gene>
    <name evidence="7" type="ORF">B5G21_09770</name>
</gene>
<comment type="caution">
    <text evidence="7">The sequence shown here is derived from an EMBL/GenBank/DDBJ whole genome shotgun (WGS) entry which is preliminary data.</text>
</comment>
<dbReference type="eggNOG" id="COG0489">
    <property type="taxonomic scope" value="Bacteria"/>
</dbReference>
<dbReference type="HAMAP" id="MF_02040">
    <property type="entry name" value="Mrp_NBP35"/>
    <property type="match status" value="1"/>
</dbReference>
<name>A0A1Y3TYB6_9ACTN</name>
<dbReference type="STRING" id="1118060.GCA_000311845_01356"/>
<organism evidence="7 8">
    <name type="scientific">Enorma massiliensis</name>
    <dbReference type="NCBI Taxonomy" id="1472761"/>
    <lineage>
        <taxon>Bacteria</taxon>
        <taxon>Bacillati</taxon>
        <taxon>Actinomycetota</taxon>
        <taxon>Coriobacteriia</taxon>
        <taxon>Coriobacteriales</taxon>
        <taxon>Coriobacteriaceae</taxon>
        <taxon>Enorma</taxon>
    </lineage>
</organism>
<dbReference type="AlphaFoldDB" id="A0A1Y3TYB6"/>
<dbReference type="RefSeq" id="WP_087187012.1">
    <property type="nucleotide sequence ID" value="NZ_NFHO01000014.1"/>
</dbReference>
<evidence type="ECO:0000256" key="6">
    <source>
        <dbReference type="HAMAP-Rule" id="MF_02040"/>
    </source>
</evidence>
<dbReference type="GO" id="GO:0016887">
    <property type="term" value="F:ATP hydrolysis activity"/>
    <property type="evidence" value="ECO:0007669"/>
    <property type="project" value="UniProtKB-UniRule"/>
</dbReference>
<evidence type="ECO:0000256" key="2">
    <source>
        <dbReference type="ARBA" id="ARBA00022741"/>
    </source>
</evidence>
<keyword evidence="3 6" id="KW-0067">ATP-binding</keyword>
<dbReference type="InterPro" id="IPR019591">
    <property type="entry name" value="Mrp/NBP35_ATP-bd"/>
</dbReference>
<proteinExistence type="inferred from homology"/>